<dbReference type="Proteomes" id="UP001162162">
    <property type="component" value="Unassembled WGS sequence"/>
</dbReference>
<proteinExistence type="predicted"/>
<dbReference type="AlphaFoldDB" id="A0AAV8YP17"/>
<evidence type="ECO:0000256" key="1">
    <source>
        <dbReference type="SAM" id="Coils"/>
    </source>
</evidence>
<protein>
    <submittedName>
        <fullName evidence="2">Uncharacterized protein</fullName>
    </submittedName>
</protein>
<accession>A0AAV8YP17</accession>
<keyword evidence="1" id="KW-0175">Coiled coil</keyword>
<evidence type="ECO:0000313" key="2">
    <source>
        <dbReference type="EMBL" id="KAJ8952248.1"/>
    </source>
</evidence>
<organism evidence="2 3">
    <name type="scientific">Aromia moschata</name>
    <dbReference type="NCBI Taxonomy" id="1265417"/>
    <lineage>
        <taxon>Eukaryota</taxon>
        <taxon>Metazoa</taxon>
        <taxon>Ecdysozoa</taxon>
        <taxon>Arthropoda</taxon>
        <taxon>Hexapoda</taxon>
        <taxon>Insecta</taxon>
        <taxon>Pterygota</taxon>
        <taxon>Neoptera</taxon>
        <taxon>Endopterygota</taxon>
        <taxon>Coleoptera</taxon>
        <taxon>Polyphaga</taxon>
        <taxon>Cucujiformia</taxon>
        <taxon>Chrysomeloidea</taxon>
        <taxon>Cerambycidae</taxon>
        <taxon>Cerambycinae</taxon>
        <taxon>Callichromatini</taxon>
        <taxon>Aromia</taxon>
    </lineage>
</organism>
<keyword evidence="3" id="KW-1185">Reference proteome</keyword>
<gene>
    <name evidence="2" type="ORF">NQ318_007407</name>
</gene>
<feature type="non-terminal residue" evidence="2">
    <location>
        <position position="1"/>
    </location>
</feature>
<name>A0AAV8YP17_9CUCU</name>
<sequence length="187" mass="21721">NGNEGRNRRSQRDAKKIVNLHFTLSISKRAFDEVQQLRKDLDAANSELQTLRNALDVAKKSSDEYQFNLNLMLKKSRSNEEELQEKREALMKIQLQHKMTVASEETLKEKLQTTESEKNELSRKVEVLASKQRHNSVYHDEIVKRDNQLRCFIDELNKMLVKLQTQQVQAGELSKKAQLGKEAAEKI</sequence>
<comment type="caution">
    <text evidence="2">The sequence shown here is derived from an EMBL/GenBank/DDBJ whole genome shotgun (WGS) entry which is preliminary data.</text>
</comment>
<evidence type="ECO:0000313" key="3">
    <source>
        <dbReference type="Proteomes" id="UP001162162"/>
    </source>
</evidence>
<feature type="coiled-coil region" evidence="1">
    <location>
        <begin position="27"/>
        <end position="131"/>
    </location>
</feature>
<reference evidence="2" key="1">
    <citation type="journal article" date="2023" name="Insect Mol. Biol.">
        <title>Genome sequencing provides insights into the evolution of gene families encoding plant cell wall-degrading enzymes in longhorned beetles.</title>
        <authorList>
            <person name="Shin N.R."/>
            <person name="Okamura Y."/>
            <person name="Kirsch R."/>
            <person name="Pauchet Y."/>
        </authorList>
    </citation>
    <scope>NUCLEOTIDE SEQUENCE</scope>
    <source>
        <strain evidence="2">AMC_N1</strain>
    </source>
</reference>
<dbReference type="EMBL" id="JAPWTK010000071">
    <property type="protein sequence ID" value="KAJ8952248.1"/>
    <property type="molecule type" value="Genomic_DNA"/>
</dbReference>